<dbReference type="InterPro" id="IPR051452">
    <property type="entry name" value="Diverse_Oxidoreductases"/>
</dbReference>
<dbReference type="Gene3D" id="3.10.20.30">
    <property type="match status" value="1"/>
</dbReference>
<dbReference type="InterPro" id="IPR036884">
    <property type="entry name" value="2Fe-2S-bd_dom_sf"/>
</dbReference>
<evidence type="ECO:0000256" key="1">
    <source>
        <dbReference type="ARBA" id="ARBA00022714"/>
    </source>
</evidence>
<keyword evidence="2" id="KW-0479">Metal-binding</keyword>
<dbReference type="Pfam" id="PF01799">
    <property type="entry name" value="Fer2_2"/>
    <property type="match status" value="1"/>
</dbReference>
<dbReference type="PROSITE" id="PS00197">
    <property type="entry name" value="2FE2S_FER_1"/>
    <property type="match status" value="1"/>
</dbReference>
<dbReference type="InterPro" id="IPR012675">
    <property type="entry name" value="Beta-grasp_dom_sf"/>
</dbReference>
<accession>A0ABS1D9U3</accession>
<dbReference type="InterPro" id="IPR001041">
    <property type="entry name" value="2Fe-2S_ferredoxin-type"/>
</dbReference>
<dbReference type="SUPFAM" id="SSF47741">
    <property type="entry name" value="CO dehydrogenase ISP C-domain like"/>
    <property type="match status" value="1"/>
</dbReference>
<keyword evidence="3" id="KW-0560">Oxidoreductase</keyword>
<dbReference type="InterPro" id="IPR006058">
    <property type="entry name" value="2Fe2S_fd_BS"/>
</dbReference>
<dbReference type="PROSITE" id="PS51085">
    <property type="entry name" value="2FE2S_FER_2"/>
    <property type="match status" value="1"/>
</dbReference>
<evidence type="ECO:0000256" key="4">
    <source>
        <dbReference type="ARBA" id="ARBA00023004"/>
    </source>
</evidence>
<dbReference type="Proteomes" id="UP000697995">
    <property type="component" value="Unassembled WGS sequence"/>
</dbReference>
<name>A0ABS1D9U3_9PROT</name>
<keyword evidence="4" id="KW-0408">Iron</keyword>
<evidence type="ECO:0000259" key="6">
    <source>
        <dbReference type="PROSITE" id="PS51085"/>
    </source>
</evidence>
<evidence type="ECO:0000313" key="7">
    <source>
        <dbReference type="EMBL" id="MBK1662659.1"/>
    </source>
</evidence>
<reference evidence="7 8" key="1">
    <citation type="journal article" date="2020" name="Microorganisms">
        <title>Osmotic Adaptation and Compatible Solute Biosynthesis of Phototrophic Bacteria as Revealed from Genome Analyses.</title>
        <authorList>
            <person name="Imhoff J.F."/>
            <person name="Rahn T."/>
            <person name="Kunzel S."/>
            <person name="Keller A."/>
            <person name="Neulinger S.C."/>
        </authorList>
    </citation>
    <scope>NUCLEOTIDE SEQUENCE [LARGE SCALE GENOMIC DNA]</scope>
    <source>
        <strain evidence="7 8">DSM 15382</strain>
    </source>
</reference>
<dbReference type="Pfam" id="PF00111">
    <property type="entry name" value="Fer2"/>
    <property type="match status" value="1"/>
</dbReference>
<keyword evidence="5" id="KW-0411">Iron-sulfur</keyword>
<evidence type="ECO:0000256" key="5">
    <source>
        <dbReference type="ARBA" id="ARBA00023014"/>
    </source>
</evidence>
<evidence type="ECO:0000256" key="3">
    <source>
        <dbReference type="ARBA" id="ARBA00023002"/>
    </source>
</evidence>
<keyword evidence="1" id="KW-0001">2Fe-2S</keyword>
<proteinExistence type="predicted"/>
<keyword evidence="8" id="KW-1185">Reference proteome</keyword>
<feature type="domain" description="2Fe-2S ferredoxin-type" evidence="6">
    <location>
        <begin position="2"/>
        <end position="79"/>
    </location>
</feature>
<feature type="non-terminal residue" evidence="7">
    <location>
        <position position="141"/>
    </location>
</feature>
<organism evidence="7 8">
    <name type="scientific">Paracraurococcus ruber</name>
    <dbReference type="NCBI Taxonomy" id="77675"/>
    <lineage>
        <taxon>Bacteria</taxon>
        <taxon>Pseudomonadati</taxon>
        <taxon>Pseudomonadota</taxon>
        <taxon>Alphaproteobacteria</taxon>
        <taxon>Acetobacterales</taxon>
        <taxon>Roseomonadaceae</taxon>
        <taxon>Paracraurococcus</taxon>
    </lineage>
</organism>
<dbReference type="RefSeq" id="WP_242482064.1">
    <property type="nucleotide sequence ID" value="NZ_NRSG01000668.1"/>
</dbReference>
<comment type="caution">
    <text evidence="7">The sequence shown here is derived from an EMBL/GenBank/DDBJ whole genome shotgun (WGS) entry which is preliminary data.</text>
</comment>
<dbReference type="SUPFAM" id="SSF54292">
    <property type="entry name" value="2Fe-2S ferredoxin-like"/>
    <property type="match status" value="1"/>
</dbReference>
<sequence>MRMATVVVNGQAADLPPGWEEETLLAFLRFHLRLAGVRFGCGAGLCGACTVLLDGRAARACTLPAQAAAGRQVTTAEGFAAAGGAPAAVLRAWEELAVPQCGYCQSGQMAQAAASLARRPRLPPEALEAAMAGVLCRCGTA</sequence>
<dbReference type="PANTHER" id="PTHR44379:SF2">
    <property type="entry name" value="BLR6218 PROTEIN"/>
    <property type="match status" value="1"/>
</dbReference>
<dbReference type="EMBL" id="NRSG01000668">
    <property type="protein sequence ID" value="MBK1662659.1"/>
    <property type="molecule type" value="Genomic_DNA"/>
</dbReference>
<dbReference type="InterPro" id="IPR036010">
    <property type="entry name" value="2Fe-2S_ferredoxin-like_sf"/>
</dbReference>
<dbReference type="Gene3D" id="1.10.150.120">
    <property type="entry name" value="[2Fe-2S]-binding domain"/>
    <property type="match status" value="1"/>
</dbReference>
<gene>
    <name evidence="7" type="ORF">CKO45_31285</name>
</gene>
<dbReference type="InterPro" id="IPR002888">
    <property type="entry name" value="2Fe-2S-bd"/>
</dbReference>
<dbReference type="PANTHER" id="PTHR44379">
    <property type="entry name" value="OXIDOREDUCTASE WITH IRON-SULFUR SUBUNIT"/>
    <property type="match status" value="1"/>
</dbReference>
<evidence type="ECO:0000313" key="8">
    <source>
        <dbReference type="Proteomes" id="UP000697995"/>
    </source>
</evidence>
<evidence type="ECO:0000256" key="2">
    <source>
        <dbReference type="ARBA" id="ARBA00022723"/>
    </source>
</evidence>
<protein>
    <submittedName>
        <fullName evidence="7">(2Fe-2S)-binding protein</fullName>
    </submittedName>
</protein>